<proteinExistence type="predicted"/>
<sequence length="236" mass="25788">MRTIREVITMRQRTSFVPDVMPHLSAGRHRNPRRGACFMEFASYLAGERWSDHPACTDRTLAALARGVNDLVDDERRDELLTLIPRVVGLSGGEELGLVVALRAATEALPVASMERQRVLAAGVLSLCALLEQRGVPSHALRTEAHRVLDTVPDAARWARHHIVTVSARFPHLDTVSSELVVATAVVGTARACIDDPDGALIRMLERAVDDLEALVRPAAPARRSEPAPAPLVRTR</sequence>
<evidence type="ECO:0000313" key="2">
    <source>
        <dbReference type="Proteomes" id="UP000322159"/>
    </source>
</evidence>
<accession>A0A5C1Y935</accession>
<evidence type="ECO:0000313" key="1">
    <source>
        <dbReference type="EMBL" id="QEO09689.1"/>
    </source>
</evidence>
<organism evidence="1 2">
    <name type="scientific">Protaetiibacter larvae</name>
    <dbReference type="NCBI Taxonomy" id="2592654"/>
    <lineage>
        <taxon>Bacteria</taxon>
        <taxon>Bacillati</taxon>
        <taxon>Actinomycetota</taxon>
        <taxon>Actinomycetes</taxon>
        <taxon>Micrococcales</taxon>
        <taxon>Microbacteriaceae</taxon>
        <taxon>Protaetiibacter</taxon>
    </lineage>
</organism>
<name>A0A5C1Y935_9MICO</name>
<dbReference type="EMBL" id="CP043504">
    <property type="protein sequence ID" value="QEO09689.1"/>
    <property type="molecule type" value="Genomic_DNA"/>
</dbReference>
<protein>
    <submittedName>
        <fullName evidence="1">Uncharacterized protein</fullName>
    </submittedName>
</protein>
<dbReference type="Proteomes" id="UP000322159">
    <property type="component" value="Chromosome"/>
</dbReference>
<dbReference type="AlphaFoldDB" id="A0A5C1Y935"/>
<reference evidence="1 2" key="1">
    <citation type="submission" date="2019-09" db="EMBL/GenBank/DDBJ databases">
        <title>Genome sequencing of strain KACC 19322.</title>
        <authorList>
            <person name="Heo J."/>
            <person name="Kim S.-J."/>
            <person name="Kim J.-S."/>
            <person name="Hong S.-B."/>
            <person name="Kwon S.-W."/>
        </authorList>
    </citation>
    <scope>NUCLEOTIDE SEQUENCE [LARGE SCALE GENOMIC DNA]</scope>
    <source>
        <strain evidence="1 2">KACC 19322</strain>
    </source>
</reference>
<dbReference type="KEGG" id="lyk:FLP23_06525"/>
<keyword evidence="2" id="KW-1185">Reference proteome</keyword>
<gene>
    <name evidence="1" type="ORF">FLP23_06525</name>
</gene>
<dbReference type="OrthoDB" id="7264945at2"/>
<dbReference type="RefSeq" id="WP_149325109.1">
    <property type="nucleotide sequence ID" value="NZ_CP043504.1"/>
</dbReference>